<evidence type="ECO:0000256" key="3">
    <source>
        <dbReference type="ARBA" id="ARBA00022691"/>
    </source>
</evidence>
<organism evidence="6 7">
    <name type="scientific">Haloferax larsenii</name>
    <dbReference type="NCBI Taxonomy" id="302484"/>
    <lineage>
        <taxon>Archaea</taxon>
        <taxon>Methanobacteriati</taxon>
        <taxon>Methanobacteriota</taxon>
        <taxon>Stenosarchaea group</taxon>
        <taxon>Halobacteria</taxon>
        <taxon>Halobacteriales</taxon>
        <taxon>Haloferacaceae</taxon>
        <taxon>Haloferax</taxon>
    </lineage>
</organism>
<dbReference type="InterPro" id="IPR012967">
    <property type="entry name" value="COMT_dimerisation"/>
</dbReference>
<dbReference type="InterPro" id="IPR036388">
    <property type="entry name" value="WH-like_DNA-bd_sf"/>
</dbReference>
<reference evidence="6 7" key="1">
    <citation type="submission" date="2016-10" db="EMBL/GenBank/DDBJ databases">
        <authorList>
            <person name="de Groot N.N."/>
        </authorList>
    </citation>
    <scope>NUCLEOTIDE SEQUENCE [LARGE SCALE GENOMIC DNA]</scope>
    <source>
        <strain evidence="6 7">CDM_5</strain>
    </source>
</reference>
<name>A0A1H7VBT2_HALLR</name>
<dbReference type="PANTHER" id="PTHR43712">
    <property type="entry name" value="PUTATIVE (AFU_ORTHOLOGUE AFUA_4G14580)-RELATED"/>
    <property type="match status" value="1"/>
</dbReference>
<dbReference type="RefSeq" id="WP_074796886.1">
    <property type="nucleotide sequence ID" value="NZ_FOAD01000019.1"/>
</dbReference>
<evidence type="ECO:0000256" key="2">
    <source>
        <dbReference type="ARBA" id="ARBA00022679"/>
    </source>
</evidence>
<dbReference type="CDD" id="cd02440">
    <property type="entry name" value="AdoMet_MTases"/>
    <property type="match status" value="1"/>
</dbReference>
<dbReference type="Gene3D" id="1.10.10.10">
    <property type="entry name" value="Winged helix-like DNA-binding domain superfamily/Winged helix DNA-binding domain"/>
    <property type="match status" value="1"/>
</dbReference>
<gene>
    <name evidence="6" type="ORF">SAMN04488691_1194</name>
</gene>
<dbReference type="AlphaFoldDB" id="A0A1H7VBT2"/>
<proteinExistence type="predicted"/>
<dbReference type="SUPFAM" id="SSF53335">
    <property type="entry name" value="S-adenosyl-L-methionine-dependent methyltransferases"/>
    <property type="match status" value="1"/>
</dbReference>
<dbReference type="GO" id="GO:0032259">
    <property type="term" value="P:methylation"/>
    <property type="evidence" value="ECO:0007669"/>
    <property type="project" value="UniProtKB-KW"/>
</dbReference>
<dbReference type="Pfam" id="PF08100">
    <property type="entry name" value="Dimerisation"/>
    <property type="match status" value="1"/>
</dbReference>
<dbReference type="InterPro" id="IPR001077">
    <property type="entry name" value="COMT_C"/>
</dbReference>
<dbReference type="PANTHER" id="PTHR43712:SF2">
    <property type="entry name" value="O-METHYLTRANSFERASE CICE"/>
    <property type="match status" value="1"/>
</dbReference>
<dbReference type="GO" id="GO:0008171">
    <property type="term" value="F:O-methyltransferase activity"/>
    <property type="evidence" value="ECO:0007669"/>
    <property type="project" value="InterPro"/>
</dbReference>
<evidence type="ECO:0000313" key="7">
    <source>
        <dbReference type="Proteomes" id="UP000183894"/>
    </source>
</evidence>
<accession>A0A1H7VBT2</accession>
<sequence>MPVNPNFLERLLLLRLDKGPAPILDLFGASTFEAVVLALDIGLFEQLASAGEPLSATELADRLDADANAIEVLSTFLDAQGYVTTDGGRYRNTRMTTKWLLAESETNMAPWLTFWDELVFPFWEDNFETVVREGHPPQTIYEWFDEEPTRWETAQKGFRAAASVVVDEVADAVDVPDGATHVLDVGGGHGLYAIELCRRHPTLSAVVFDSPEALDVAREEIAAAGLEARVEVAGGDYWEDDLGAEHDVALVFNVIHAHDDVANRRLFERVAESLRPGGQLVVLDQLADTARMPVGKAGQGFVGLTYLVTLDATIHPYEAVREWLRDAGFEDVRRTAIRRAGPGQTVVQATKR</sequence>
<feature type="domain" description="O-methyltransferase dimerisation" evidence="5">
    <location>
        <begin position="28"/>
        <end position="99"/>
    </location>
</feature>
<evidence type="ECO:0000256" key="1">
    <source>
        <dbReference type="ARBA" id="ARBA00022603"/>
    </source>
</evidence>
<dbReference type="Gene3D" id="3.40.50.150">
    <property type="entry name" value="Vaccinia Virus protein VP39"/>
    <property type="match status" value="1"/>
</dbReference>
<dbReference type="Proteomes" id="UP000183894">
    <property type="component" value="Unassembled WGS sequence"/>
</dbReference>
<dbReference type="Pfam" id="PF00891">
    <property type="entry name" value="Methyltransf_2"/>
    <property type="match status" value="1"/>
</dbReference>
<dbReference type="OrthoDB" id="146767at2157"/>
<keyword evidence="2" id="KW-0808">Transferase</keyword>
<dbReference type="GO" id="GO:0046983">
    <property type="term" value="F:protein dimerization activity"/>
    <property type="evidence" value="ECO:0007669"/>
    <property type="project" value="InterPro"/>
</dbReference>
<keyword evidence="1" id="KW-0489">Methyltransferase</keyword>
<dbReference type="SUPFAM" id="SSF46785">
    <property type="entry name" value="Winged helix' DNA-binding domain"/>
    <property type="match status" value="1"/>
</dbReference>
<evidence type="ECO:0000259" key="5">
    <source>
        <dbReference type="Pfam" id="PF08100"/>
    </source>
</evidence>
<dbReference type="EMBL" id="FOAD01000019">
    <property type="protein sequence ID" value="SEM06227.1"/>
    <property type="molecule type" value="Genomic_DNA"/>
</dbReference>
<dbReference type="PROSITE" id="PS51683">
    <property type="entry name" value="SAM_OMT_II"/>
    <property type="match status" value="1"/>
</dbReference>
<protein>
    <submittedName>
        <fullName evidence="6">Dimerisation domain-containing protein</fullName>
    </submittedName>
</protein>
<evidence type="ECO:0000259" key="4">
    <source>
        <dbReference type="Pfam" id="PF00891"/>
    </source>
</evidence>
<keyword evidence="3" id="KW-0949">S-adenosyl-L-methionine</keyword>
<evidence type="ECO:0000313" key="6">
    <source>
        <dbReference type="EMBL" id="SEM06227.1"/>
    </source>
</evidence>
<feature type="domain" description="O-methyltransferase C-terminal" evidence="4">
    <location>
        <begin position="140"/>
        <end position="292"/>
    </location>
</feature>
<dbReference type="InterPro" id="IPR029063">
    <property type="entry name" value="SAM-dependent_MTases_sf"/>
</dbReference>
<dbReference type="InterPro" id="IPR036390">
    <property type="entry name" value="WH_DNA-bd_sf"/>
</dbReference>
<dbReference type="InterPro" id="IPR016461">
    <property type="entry name" value="COMT-like"/>
</dbReference>